<organism evidence="1 2">
    <name type="scientific">Anaerosolibacter carboniphilus</name>
    <dbReference type="NCBI Taxonomy" id="1417629"/>
    <lineage>
        <taxon>Bacteria</taxon>
        <taxon>Bacillati</taxon>
        <taxon>Bacillota</taxon>
        <taxon>Clostridia</taxon>
        <taxon>Peptostreptococcales</taxon>
        <taxon>Thermotaleaceae</taxon>
        <taxon>Anaerosolibacter</taxon>
    </lineage>
</organism>
<keyword evidence="2" id="KW-1185">Reference proteome</keyword>
<name>A0A841KV03_9FIRM</name>
<dbReference type="Proteomes" id="UP000579281">
    <property type="component" value="Unassembled WGS sequence"/>
</dbReference>
<evidence type="ECO:0000313" key="2">
    <source>
        <dbReference type="Proteomes" id="UP000579281"/>
    </source>
</evidence>
<dbReference type="AlphaFoldDB" id="A0A841KV03"/>
<dbReference type="EMBL" id="JACHEN010000011">
    <property type="protein sequence ID" value="MBB6216018.1"/>
    <property type="molecule type" value="Genomic_DNA"/>
</dbReference>
<evidence type="ECO:0000313" key="1">
    <source>
        <dbReference type="EMBL" id="MBB6216018.1"/>
    </source>
</evidence>
<gene>
    <name evidence="1" type="ORF">HNQ80_002109</name>
</gene>
<protein>
    <submittedName>
        <fullName evidence="1">Uncharacterized protein</fullName>
    </submittedName>
</protein>
<reference evidence="1 2" key="1">
    <citation type="submission" date="2020-08" db="EMBL/GenBank/DDBJ databases">
        <title>Genomic Encyclopedia of Type Strains, Phase IV (KMG-IV): sequencing the most valuable type-strain genomes for metagenomic binning, comparative biology and taxonomic classification.</title>
        <authorList>
            <person name="Goeker M."/>
        </authorList>
    </citation>
    <scope>NUCLEOTIDE SEQUENCE [LARGE SCALE GENOMIC DNA]</scope>
    <source>
        <strain evidence="1 2">DSM 103526</strain>
    </source>
</reference>
<accession>A0A841KV03</accession>
<sequence length="126" mass="14932">MDTHLLEEKFNLFSEGNMLSFENEPEVYYFALGRVLKWVFAEIGGIDRHRNEFNYLTNPYMPADIRTLSIRIVTFLKKSKLHSKIQNRELISMIHLILSREKILDQVNASLRLCENAFYAGLYWKD</sequence>
<proteinExistence type="predicted"/>
<dbReference type="RefSeq" id="WP_184310557.1">
    <property type="nucleotide sequence ID" value="NZ_JACHEN010000011.1"/>
</dbReference>
<comment type="caution">
    <text evidence="1">The sequence shown here is derived from an EMBL/GenBank/DDBJ whole genome shotgun (WGS) entry which is preliminary data.</text>
</comment>